<proteinExistence type="predicted"/>
<reference evidence="1 2" key="1">
    <citation type="submission" date="2023-04" db="EMBL/GenBank/DDBJ databases">
        <title>Australian commercial rhizobial inoculants.</title>
        <authorList>
            <person name="Kohlmeier M.G."/>
            <person name="O'Hara G.W."/>
            <person name="Colombi E."/>
            <person name="Ramsay J.P."/>
            <person name="Terpolilli J."/>
        </authorList>
    </citation>
    <scope>NUCLEOTIDE SEQUENCE [LARGE SCALE GENOMIC DNA]</scope>
    <source>
        <strain evidence="1 2">CB627</strain>
    </source>
</reference>
<protein>
    <submittedName>
        <fullName evidence="1">Uncharacterized protein</fullName>
    </submittedName>
</protein>
<dbReference type="EMBL" id="CP121646">
    <property type="protein sequence ID" value="WFU62348.1"/>
    <property type="molecule type" value="Genomic_DNA"/>
</dbReference>
<dbReference type="Proteomes" id="UP001221546">
    <property type="component" value="Chromosome"/>
</dbReference>
<sequence>MSIKNCLLRINASKTWVSDTARRHVNDHIESKSCVQIDPADLLPDEGARQRFDAIVDRAADARSTWLPLDEEMRATRGELHRVETRRKRLILARTAGDPSADKEDAQIRDLDVQAAGLAEKLRCLIGREATAAARMRRCGSLASRCRAFLVRGSLPSGMRLASVSQIALSEILNRDEPISEALKRLRLRLGELEAEEHRIRSAPFPSEAKKRDAAALIARLAERGAPSITAMIDDNASEIKWPVTLQEHHLMAAVLDAGTRVVGRASGQVPDVIGLICWVLRDTLTEKVNELIDTNSDDAAAVPADEREKQLAQIEADKLMIERKEAALVQAAQDAGEAIEHRTDISVLAALRLELVTPAL</sequence>
<name>A0ABY8JB62_9BRAD</name>
<gene>
    <name evidence="1" type="ORF">QA636_33360</name>
</gene>
<keyword evidence="2" id="KW-1185">Reference proteome</keyword>
<evidence type="ECO:0000313" key="2">
    <source>
        <dbReference type="Proteomes" id="UP001221546"/>
    </source>
</evidence>
<evidence type="ECO:0000313" key="1">
    <source>
        <dbReference type="EMBL" id="WFU62348.1"/>
    </source>
</evidence>
<accession>A0ABY8JB62</accession>
<organism evidence="1 2">
    <name type="scientific">Bradyrhizobium brasilense</name>
    <dbReference type="NCBI Taxonomy" id="1419277"/>
    <lineage>
        <taxon>Bacteria</taxon>
        <taxon>Pseudomonadati</taxon>
        <taxon>Pseudomonadota</taxon>
        <taxon>Alphaproteobacteria</taxon>
        <taxon>Hyphomicrobiales</taxon>
        <taxon>Nitrobacteraceae</taxon>
        <taxon>Bradyrhizobium</taxon>
    </lineage>
</organism>
<dbReference type="RefSeq" id="WP_310885079.1">
    <property type="nucleotide sequence ID" value="NZ_CP121646.1"/>
</dbReference>